<dbReference type="AlphaFoldDB" id="A0A814A5C4"/>
<keyword evidence="2" id="KW-0812">Transmembrane</keyword>
<protein>
    <submittedName>
        <fullName evidence="3">Uncharacterized protein</fullName>
    </submittedName>
</protein>
<evidence type="ECO:0000256" key="1">
    <source>
        <dbReference type="SAM" id="MobiDB-lite"/>
    </source>
</evidence>
<dbReference type="Proteomes" id="UP000663852">
    <property type="component" value="Unassembled WGS sequence"/>
</dbReference>
<organism evidence="3 4">
    <name type="scientific">Adineta ricciae</name>
    <name type="common">Rotifer</name>
    <dbReference type="NCBI Taxonomy" id="249248"/>
    <lineage>
        <taxon>Eukaryota</taxon>
        <taxon>Metazoa</taxon>
        <taxon>Spiralia</taxon>
        <taxon>Gnathifera</taxon>
        <taxon>Rotifera</taxon>
        <taxon>Eurotatoria</taxon>
        <taxon>Bdelloidea</taxon>
        <taxon>Adinetida</taxon>
        <taxon>Adinetidae</taxon>
        <taxon>Adineta</taxon>
    </lineage>
</organism>
<gene>
    <name evidence="3" type="ORF">EDS130_LOCUS10101</name>
</gene>
<feature type="transmembrane region" description="Helical" evidence="2">
    <location>
        <begin position="60"/>
        <end position="82"/>
    </location>
</feature>
<evidence type="ECO:0000313" key="4">
    <source>
        <dbReference type="Proteomes" id="UP000663852"/>
    </source>
</evidence>
<proteinExistence type="predicted"/>
<accession>A0A814A5C4</accession>
<reference evidence="3" key="1">
    <citation type="submission" date="2021-02" db="EMBL/GenBank/DDBJ databases">
        <authorList>
            <person name="Nowell W R."/>
        </authorList>
    </citation>
    <scope>NUCLEOTIDE SEQUENCE</scope>
</reference>
<evidence type="ECO:0000256" key="2">
    <source>
        <dbReference type="SAM" id="Phobius"/>
    </source>
</evidence>
<feature type="region of interest" description="Disordered" evidence="1">
    <location>
        <begin position="128"/>
        <end position="175"/>
    </location>
</feature>
<dbReference type="EMBL" id="CAJNOJ010000034">
    <property type="protein sequence ID" value="CAF0907561.1"/>
    <property type="molecule type" value="Genomic_DNA"/>
</dbReference>
<comment type="caution">
    <text evidence="3">The sequence shown here is derived from an EMBL/GenBank/DDBJ whole genome shotgun (WGS) entry which is preliminary data.</text>
</comment>
<keyword evidence="2" id="KW-0472">Membrane</keyword>
<dbReference type="OrthoDB" id="10068487at2759"/>
<name>A0A814A5C4_ADIRI</name>
<sequence>MANYSFAAYDKKKKRQGYIDRPKRDKLTSAGLRGKKNKMATCYDADSAKYEYCASHLSTYVAVGIIIPLAILFIIALVYFYLRCRQKQLRRAQQQTYMATIIPIYNSDQIPPGTYDYSYPPRYTSMISNSSDKPPSYEQTMQETIETNADETTADRSAAVTSSSSSADATTRNQS</sequence>
<keyword evidence="2" id="KW-1133">Transmembrane helix</keyword>
<feature type="compositionally biased region" description="Polar residues" evidence="1">
    <location>
        <begin position="128"/>
        <end position="151"/>
    </location>
</feature>
<feature type="compositionally biased region" description="Low complexity" evidence="1">
    <location>
        <begin position="155"/>
        <end position="175"/>
    </location>
</feature>
<evidence type="ECO:0000313" key="3">
    <source>
        <dbReference type="EMBL" id="CAF0907561.1"/>
    </source>
</evidence>
<dbReference type="CDD" id="cd12087">
    <property type="entry name" value="TM_EGFR-like"/>
    <property type="match status" value="1"/>
</dbReference>